<accession>A0A7Z9BQV2</accession>
<comment type="caution">
    <text evidence="1">The sequence shown here is derived from an EMBL/GenBank/DDBJ whole genome shotgun (WGS) entry which is preliminary data.</text>
</comment>
<evidence type="ECO:0000313" key="1">
    <source>
        <dbReference type="EMBL" id="VXD15386.1"/>
    </source>
</evidence>
<sequence>MEIVLKYREQFNLKTDILRSSCLWEIQKLVQYGQEINKQ</sequence>
<dbReference type="Proteomes" id="UP000182190">
    <property type="component" value="Unassembled WGS sequence"/>
</dbReference>
<reference evidence="1 3" key="1">
    <citation type="submission" date="2019-10" db="EMBL/GenBank/DDBJ databases">
        <authorList>
            <consortium name="Genoscope - CEA"/>
            <person name="William W."/>
        </authorList>
    </citation>
    <scope>NUCLEOTIDE SEQUENCE [LARGE SCALE GENOMIC DNA]</scope>
    <source>
        <strain evidence="1">BBR_PRJEB10994</strain>
    </source>
</reference>
<gene>
    <name evidence="1" type="ORF">PL9631_1220006</name>
    <name evidence="2" type="ORF">PL9631_470007</name>
</gene>
<dbReference type="EMBL" id="CZCS02000027">
    <property type="protein sequence ID" value="VXD15386.1"/>
    <property type="molecule type" value="Genomic_DNA"/>
</dbReference>
<keyword evidence="3" id="KW-1185">Reference proteome</keyword>
<protein>
    <submittedName>
        <fullName evidence="1">Uncharacterized protein</fullName>
    </submittedName>
</protein>
<dbReference type="EMBL" id="CZCS02000187">
    <property type="protein sequence ID" value="VXD19838.1"/>
    <property type="molecule type" value="Genomic_DNA"/>
</dbReference>
<organism evidence="1 3">
    <name type="scientific">Planktothrix paucivesiculata PCC 9631</name>
    <dbReference type="NCBI Taxonomy" id="671071"/>
    <lineage>
        <taxon>Bacteria</taxon>
        <taxon>Bacillati</taxon>
        <taxon>Cyanobacteriota</taxon>
        <taxon>Cyanophyceae</taxon>
        <taxon>Oscillatoriophycideae</taxon>
        <taxon>Oscillatoriales</taxon>
        <taxon>Microcoleaceae</taxon>
        <taxon>Planktothrix</taxon>
    </lineage>
</organism>
<evidence type="ECO:0000313" key="3">
    <source>
        <dbReference type="Proteomes" id="UP000182190"/>
    </source>
</evidence>
<evidence type="ECO:0000313" key="2">
    <source>
        <dbReference type="EMBL" id="VXD19838.1"/>
    </source>
</evidence>
<dbReference type="AlphaFoldDB" id="A0A7Z9BQV2"/>
<name>A0A7Z9BQV2_9CYAN</name>
<proteinExistence type="predicted"/>